<keyword evidence="5" id="KW-0969">Cilium</keyword>
<evidence type="ECO:0000256" key="6">
    <source>
        <dbReference type="ARBA" id="ARBA00023273"/>
    </source>
</evidence>
<proteinExistence type="inferred from homology"/>
<keyword evidence="9" id="KW-1185">Reference proteome</keyword>
<dbReference type="InterPro" id="IPR038844">
    <property type="entry name" value="CFAP157"/>
</dbReference>
<comment type="subcellular location">
    <subcellularLocation>
        <location evidence="1">Cell projection</location>
        <location evidence="1">Cilium</location>
    </subcellularLocation>
</comment>
<dbReference type="InParanoid" id="E4XF97"/>
<dbReference type="GO" id="GO:0036064">
    <property type="term" value="C:ciliary basal body"/>
    <property type="evidence" value="ECO:0007669"/>
    <property type="project" value="TreeGrafter"/>
</dbReference>
<feature type="coiled-coil region" evidence="7">
    <location>
        <begin position="260"/>
        <end position="315"/>
    </location>
</feature>
<dbReference type="OrthoDB" id="166611at2759"/>
<reference evidence="8" key="1">
    <citation type="journal article" date="2010" name="Science">
        <title>Plasticity of animal genome architecture unmasked by rapid evolution of a pelagic tunicate.</title>
        <authorList>
            <person name="Denoeud F."/>
            <person name="Henriet S."/>
            <person name="Mungpakdee S."/>
            <person name="Aury J.M."/>
            <person name="Da Silva C."/>
            <person name="Brinkmann H."/>
            <person name="Mikhaleva J."/>
            <person name="Olsen L.C."/>
            <person name="Jubin C."/>
            <person name="Canestro C."/>
            <person name="Bouquet J.M."/>
            <person name="Danks G."/>
            <person name="Poulain J."/>
            <person name="Campsteijn C."/>
            <person name="Adamski M."/>
            <person name="Cross I."/>
            <person name="Yadetie F."/>
            <person name="Muffato M."/>
            <person name="Louis A."/>
            <person name="Butcher S."/>
            <person name="Tsagkogeorga G."/>
            <person name="Konrad A."/>
            <person name="Singh S."/>
            <person name="Jensen M.F."/>
            <person name="Cong E.H."/>
            <person name="Eikeseth-Otteraa H."/>
            <person name="Noel B."/>
            <person name="Anthouard V."/>
            <person name="Porcel B.M."/>
            <person name="Kachouri-Lafond R."/>
            <person name="Nishino A."/>
            <person name="Ugolini M."/>
            <person name="Chourrout P."/>
            <person name="Nishida H."/>
            <person name="Aasland R."/>
            <person name="Huzurbazar S."/>
            <person name="Westhof E."/>
            <person name="Delsuc F."/>
            <person name="Lehrach H."/>
            <person name="Reinhardt R."/>
            <person name="Weissenbach J."/>
            <person name="Roy S.W."/>
            <person name="Artiguenave F."/>
            <person name="Postlethwait J.H."/>
            <person name="Manak J.R."/>
            <person name="Thompson E.M."/>
            <person name="Jaillon O."/>
            <person name="Du Pasquier L."/>
            <person name="Boudinot P."/>
            <person name="Liberles D.A."/>
            <person name="Volff J.N."/>
            <person name="Philippe H."/>
            <person name="Lenhard B."/>
            <person name="Roest Crollius H."/>
            <person name="Wincker P."/>
            <person name="Chourrout D."/>
        </authorList>
    </citation>
    <scope>NUCLEOTIDE SEQUENCE [LARGE SCALE GENOMIC DNA]</scope>
</reference>
<evidence type="ECO:0000256" key="7">
    <source>
        <dbReference type="SAM" id="Coils"/>
    </source>
</evidence>
<dbReference type="PANTHER" id="PTHR31954">
    <property type="entry name" value="CILIA- AND FLAGELLA-ASSOCIATED PROTEIN 157"/>
    <property type="match status" value="1"/>
</dbReference>
<evidence type="ECO:0000256" key="5">
    <source>
        <dbReference type="ARBA" id="ARBA00023069"/>
    </source>
</evidence>
<evidence type="ECO:0000313" key="8">
    <source>
        <dbReference type="EMBL" id="CBY24285.1"/>
    </source>
</evidence>
<accession>E4XF97</accession>
<dbReference type="EMBL" id="FN653044">
    <property type="protein sequence ID" value="CBY24285.1"/>
    <property type="molecule type" value="Genomic_DNA"/>
</dbReference>
<feature type="coiled-coil region" evidence="7">
    <location>
        <begin position="1"/>
        <end position="134"/>
    </location>
</feature>
<evidence type="ECO:0000256" key="4">
    <source>
        <dbReference type="ARBA" id="ARBA00023054"/>
    </source>
</evidence>
<evidence type="ECO:0000256" key="3">
    <source>
        <dbReference type="ARBA" id="ARBA00014087"/>
    </source>
</evidence>
<dbReference type="Proteomes" id="UP000001307">
    <property type="component" value="Unassembled WGS sequence"/>
</dbReference>
<evidence type="ECO:0000313" key="9">
    <source>
        <dbReference type="Proteomes" id="UP000001307"/>
    </source>
</evidence>
<evidence type="ECO:0000256" key="1">
    <source>
        <dbReference type="ARBA" id="ARBA00004138"/>
    </source>
</evidence>
<protein>
    <recommendedName>
        <fullName evidence="3">Cilia- and flagella-associated protein 157</fullName>
    </recommendedName>
</protein>
<keyword evidence="4 7" id="KW-0175">Coiled coil</keyword>
<keyword evidence="6" id="KW-0966">Cell projection</keyword>
<organism evidence="8">
    <name type="scientific">Oikopleura dioica</name>
    <name type="common">Tunicate</name>
    <dbReference type="NCBI Taxonomy" id="34765"/>
    <lineage>
        <taxon>Eukaryota</taxon>
        <taxon>Metazoa</taxon>
        <taxon>Chordata</taxon>
        <taxon>Tunicata</taxon>
        <taxon>Appendicularia</taxon>
        <taxon>Copelata</taxon>
        <taxon>Oikopleuridae</taxon>
        <taxon>Oikopleura</taxon>
    </lineage>
</organism>
<dbReference type="PANTHER" id="PTHR31954:SF1">
    <property type="entry name" value="CILIA- AND FLAGELLA-ASSOCIATED PROTEIN 157"/>
    <property type="match status" value="1"/>
</dbReference>
<dbReference type="GO" id="GO:0008017">
    <property type="term" value="F:microtubule binding"/>
    <property type="evidence" value="ECO:0007669"/>
    <property type="project" value="TreeGrafter"/>
</dbReference>
<evidence type="ECO:0000256" key="2">
    <source>
        <dbReference type="ARBA" id="ARBA00010841"/>
    </source>
</evidence>
<name>E4XF97_OIKDI</name>
<gene>
    <name evidence="8" type="ORF">GSOID_T00009638001</name>
</gene>
<sequence>MLALDNKIKRLTEEVNQKIEMRKQIADDLVNAEKDKYRSISFLNEKLNRKTEEAEDVSDHLDGARREYKSSINGLLDKIETQKSTFEQNKQDLDDKILEFKNEIASLNHFQEVREEMEEHEVNLTKEVAAQQEAFQADLELLKKQDEQDLIRLRGEMIRHVNATAAKFRRDTDQLIPPTIKRAIRENHGFRLTLRKLNRCKRHLDDESAEIKNKMKGVPEKLHSLHLTEKDLAQQSHNKTYLIQLLRKKLQDTKNKLAHYRACEEEKEANKNTLNTLREHLQSESNEFEALQREAKRLAKELREHQDEIQEIENECVNIRPLLQSCVYELLEKSRIEKSTFEKLAKELGEEGEIDEEFLNFPVGSLEPIL</sequence>
<comment type="similarity">
    <text evidence="2">Belongs to the CFAP157 family.</text>
</comment>
<dbReference type="AlphaFoldDB" id="E4XF97"/>